<dbReference type="Proteomes" id="UP001152795">
    <property type="component" value="Unassembled WGS sequence"/>
</dbReference>
<dbReference type="SUPFAM" id="SSF56219">
    <property type="entry name" value="DNase I-like"/>
    <property type="match status" value="1"/>
</dbReference>
<keyword evidence="2" id="KW-1185">Reference proteome</keyword>
<dbReference type="SUPFAM" id="SSF56672">
    <property type="entry name" value="DNA/RNA polymerases"/>
    <property type="match status" value="1"/>
</dbReference>
<gene>
    <name evidence="1" type="ORF">PACLA_8A018828</name>
</gene>
<dbReference type="GO" id="GO:0003824">
    <property type="term" value="F:catalytic activity"/>
    <property type="evidence" value="ECO:0007669"/>
    <property type="project" value="InterPro"/>
</dbReference>
<dbReference type="PROSITE" id="PS50878">
    <property type="entry name" value="RT_POL"/>
    <property type="match status" value="1"/>
</dbReference>
<organism evidence="1 2">
    <name type="scientific">Paramuricea clavata</name>
    <name type="common">Red gorgonian</name>
    <name type="synonym">Violescent sea-whip</name>
    <dbReference type="NCBI Taxonomy" id="317549"/>
    <lineage>
        <taxon>Eukaryota</taxon>
        <taxon>Metazoa</taxon>
        <taxon>Cnidaria</taxon>
        <taxon>Anthozoa</taxon>
        <taxon>Octocorallia</taxon>
        <taxon>Malacalcyonacea</taxon>
        <taxon>Plexauridae</taxon>
        <taxon>Paramuricea</taxon>
    </lineage>
</organism>
<proteinExistence type="predicted"/>
<name>A0A6S7KLY7_PARCT</name>
<reference evidence="1" key="1">
    <citation type="submission" date="2020-04" db="EMBL/GenBank/DDBJ databases">
        <authorList>
            <person name="Alioto T."/>
            <person name="Alioto T."/>
            <person name="Gomez Garrido J."/>
        </authorList>
    </citation>
    <scope>NUCLEOTIDE SEQUENCE</scope>
    <source>
        <strain evidence="1">A484AB</strain>
    </source>
</reference>
<dbReference type="Gene3D" id="3.60.10.10">
    <property type="entry name" value="Endonuclease/exonuclease/phosphatase"/>
    <property type="match status" value="1"/>
</dbReference>
<sequence>MKSIVLCVAYRPPDCPVSCFVDDFMDNYSYALTLKKDIFVVGDLNCNLLKSGPESDALNELCSSLNLFQLIKEPTRVTLQSSSLIDVILTSNTSLVVESGVEETHISDHFLVYSILKLKLPKKLPDYMVIRSFKNYSSEAFKKDLEQLIWQENPIDQGVNQRLDNFNQKFLSVLDMHAPIKTVKIKRRLCPFVDQEIVQLMKKRNALHKLARQTLQALDWDRYRSCRNQIKRKLRESERKFVYKRINDKNSNNNSLWKTVRECIPRNEKTRLTYSGNVVEVANKFNEYFSSVGAKAAEESKALITSYGLTSTHPEIPHKFSAEIDKFHFHPVSCDVIRKIVCSFPSNKSPGPDKVSVKVIKDALPYILQPLTDIVNCSLRESLFPSAWKLSEVIPLLKEGDHEIAKNNRPISLLLAASKICERVVLEQFTAYVEQKKCLSVHQSGNRKLHSTETLNLFISDKILKSMDDKEVVAVILLDLSKAFDSIDHVLLLKKLQVLGVSDDALCWFKSYLTGRQQVVRIGSTVSETRTLNHGVPQGSILGPMLFNIYINDLPMVAKNGNLKSYVDDSKLLLSFSVNEVNSAAAKLNEDLRRVVSWCSLNSLLINPNKTKLLVFATRYMLKQIPADFHILLLGKKLFPVTSATDLGVTLDNGLMYDEHVTKLVSSCVGSLCQINRARHLFDTKTLILLINALVFSKLYYCSTIWSNSSKKNIAKLQKVQNFAARIVTGTKKFDHITPSLKQLNWLPVNYMLRFRDTVMAYKCVNGMAPSYLCRMFQTRSQLHNLNTRSCELLEIPLYRTATGQRSFRYRASCLWNSLPEWLKDHNLNLERFKSGLRSYLVQQFLDEQN</sequence>
<dbReference type="InterPro" id="IPR005135">
    <property type="entry name" value="Endo/exonuclease/phosphatase"/>
</dbReference>
<protein>
    <submittedName>
        <fullName evidence="1">Uncharacterized protein</fullName>
    </submittedName>
</protein>
<evidence type="ECO:0000313" key="2">
    <source>
        <dbReference type="Proteomes" id="UP001152795"/>
    </source>
</evidence>
<dbReference type="InterPro" id="IPR036691">
    <property type="entry name" value="Endo/exonu/phosph_ase_sf"/>
</dbReference>
<dbReference type="AlphaFoldDB" id="A0A6S7KLY7"/>
<accession>A0A6S7KLY7</accession>
<dbReference type="InterPro" id="IPR043502">
    <property type="entry name" value="DNA/RNA_pol_sf"/>
</dbReference>
<dbReference type="EMBL" id="CACRXK020011474">
    <property type="protein sequence ID" value="CAB4021508.1"/>
    <property type="molecule type" value="Genomic_DNA"/>
</dbReference>
<dbReference type="Pfam" id="PF14529">
    <property type="entry name" value="Exo_endo_phos_2"/>
    <property type="match status" value="1"/>
</dbReference>
<evidence type="ECO:0000313" key="1">
    <source>
        <dbReference type="EMBL" id="CAB4021508.1"/>
    </source>
</evidence>
<comment type="caution">
    <text evidence="1">The sequence shown here is derived from an EMBL/GenBank/DDBJ whole genome shotgun (WGS) entry which is preliminary data.</text>
</comment>
<dbReference type="PANTHER" id="PTHR33332">
    <property type="entry name" value="REVERSE TRANSCRIPTASE DOMAIN-CONTAINING PROTEIN"/>
    <property type="match status" value="1"/>
</dbReference>
<dbReference type="CDD" id="cd01650">
    <property type="entry name" value="RT_nLTR_like"/>
    <property type="match status" value="1"/>
</dbReference>
<dbReference type="Pfam" id="PF00078">
    <property type="entry name" value="RVT_1"/>
    <property type="match status" value="1"/>
</dbReference>
<dbReference type="InterPro" id="IPR000477">
    <property type="entry name" value="RT_dom"/>
</dbReference>
<dbReference type="OrthoDB" id="6781885at2759"/>